<proteinExistence type="predicted"/>
<dbReference type="AlphaFoldDB" id="A0A852TMI7"/>
<reference evidence="1 2" key="1">
    <citation type="submission" date="2020-07" db="EMBL/GenBank/DDBJ databases">
        <title>Sequencing the genomes of 1000 actinobacteria strains.</title>
        <authorList>
            <person name="Klenk H.-P."/>
        </authorList>
    </citation>
    <scope>NUCLEOTIDE SEQUENCE [LARGE SCALE GENOMIC DNA]</scope>
    <source>
        <strain evidence="1 2">CXB654</strain>
    </source>
</reference>
<sequence>MSDKAADASTAVWEWVAGADDDDEGQAHMWDWLPF</sequence>
<name>A0A852TMI7_9ACTN</name>
<protein>
    <submittedName>
        <fullName evidence="1">Uncharacterized protein</fullName>
    </submittedName>
</protein>
<dbReference type="Proteomes" id="UP000589036">
    <property type="component" value="Unassembled WGS sequence"/>
</dbReference>
<gene>
    <name evidence="1" type="ORF">HDA32_000626</name>
</gene>
<evidence type="ECO:0000313" key="2">
    <source>
        <dbReference type="Proteomes" id="UP000589036"/>
    </source>
</evidence>
<organism evidence="1 2">
    <name type="scientific">Spinactinospora alkalitolerans</name>
    <dbReference type="NCBI Taxonomy" id="687207"/>
    <lineage>
        <taxon>Bacteria</taxon>
        <taxon>Bacillati</taxon>
        <taxon>Actinomycetota</taxon>
        <taxon>Actinomycetes</taxon>
        <taxon>Streptosporangiales</taxon>
        <taxon>Nocardiopsidaceae</taxon>
        <taxon>Spinactinospora</taxon>
    </lineage>
</organism>
<accession>A0A852TMI7</accession>
<comment type="caution">
    <text evidence="1">The sequence shown here is derived from an EMBL/GenBank/DDBJ whole genome shotgun (WGS) entry which is preliminary data.</text>
</comment>
<evidence type="ECO:0000313" key="1">
    <source>
        <dbReference type="EMBL" id="NYE45506.1"/>
    </source>
</evidence>
<keyword evidence="2" id="KW-1185">Reference proteome</keyword>
<dbReference type="EMBL" id="JACCCC010000001">
    <property type="protein sequence ID" value="NYE45506.1"/>
    <property type="molecule type" value="Genomic_DNA"/>
</dbReference>